<evidence type="ECO:0000256" key="2">
    <source>
        <dbReference type="HAMAP-Rule" id="MF_01074"/>
    </source>
</evidence>
<dbReference type="EMBL" id="LHXT01000077">
    <property type="protein sequence ID" value="KXA96876.1"/>
    <property type="molecule type" value="Genomic_DNA"/>
</dbReference>
<name>A0A656YW01_9EURY</name>
<keyword evidence="4" id="KW-1185">Reference proteome</keyword>
<dbReference type="PANTHER" id="PTHR36566">
    <property type="entry name" value="NICKEL INSERTION PROTEIN-RELATED"/>
    <property type="match status" value="1"/>
</dbReference>
<keyword evidence="2" id="KW-0456">Lyase</keyword>
<proteinExistence type="inferred from homology"/>
<dbReference type="PANTHER" id="PTHR36566:SF1">
    <property type="entry name" value="PYRIDINIUM-3,5-BISTHIOCARBOXYLIC ACID MONONUCLEOTIDE NICKEL INSERTION PROTEIN"/>
    <property type="match status" value="1"/>
</dbReference>
<dbReference type="Proteomes" id="UP000070257">
    <property type="component" value="Unassembled WGS sequence"/>
</dbReference>
<dbReference type="HAMAP" id="MF_01074">
    <property type="entry name" value="LarC"/>
    <property type="match status" value="1"/>
</dbReference>
<dbReference type="InterPro" id="IPR002822">
    <property type="entry name" value="Ni_insertion"/>
</dbReference>
<keyword evidence="1 2" id="KW-0533">Nickel</keyword>
<gene>
    <name evidence="3" type="ORF">AKJ39_04030</name>
</gene>
<reference evidence="3 4" key="1">
    <citation type="journal article" date="2016" name="Sci. Rep.">
        <title>Metabolic traits of an uncultured archaeal lineage -MSBL1- from brine pools of the Red Sea.</title>
        <authorList>
            <person name="Mwirichia R."/>
            <person name="Alam I."/>
            <person name="Rashid M."/>
            <person name="Vinu M."/>
            <person name="Ba-Alawi W."/>
            <person name="Anthony Kamau A."/>
            <person name="Kamanda Ngugi D."/>
            <person name="Goker M."/>
            <person name="Klenk H.P."/>
            <person name="Bajic V."/>
            <person name="Stingl U."/>
        </authorList>
    </citation>
    <scope>NUCLEOTIDE SEQUENCE [LARGE SCALE GENOMIC DNA]</scope>
    <source>
        <strain evidence="3">SCGC-AAA259J03</strain>
    </source>
</reference>
<sequence>MVENILYLDCASGISGDMILGALLDLNAPSERLQTVIDQLGLEASLNITKVQKNGEKGKRVKVEAEERKPKGLEDIKNLLHGSGLDSNIVKKSEETFQNLAEVEGKIHDIPPDEIHFHEIGADDAIVDIVGTFALLEYFDFSKIYSSKINLGTGGTIKSDHGKLSNPAPATLELLKNVPVYSTIEGEETVTPTGAVLLLQLVDEFESFPPMRIKKVGRGAGEKDFSIPNVFRMFIGEQENSEPNDEKIMKIETNLDDCSPEILAYTMERLFDIGALDVYHVPIQMKKNRPSVKLVVLCDPCKIREVERVLFEETSTLGYRYIEMDKRELSRDVKDIQTKYGKVEVKIGYYDGERKLAPEFDICRELAEKNSVSLRKVYQEAIKEFNSPEEDDYGGN</sequence>
<comment type="similarity">
    <text evidence="2">Belongs to the LarC family.</text>
</comment>
<protein>
    <recommendedName>
        <fullName evidence="2">Putative nickel insertion protein</fullName>
    </recommendedName>
</protein>
<dbReference type="NCBIfam" id="TIGR00299">
    <property type="entry name" value="nickel pincer cofactor biosynthesis protein LarC"/>
    <property type="match status" value="1"/>
</dbReference>
<accession>A0A656YW01</accession>
<comment type="caution">
    <text evidence="3">The sequence shown here is derived from an EMBL/GenBank/DDBJ whole genome shotgun (WGS) entry which is preliminary data.</text>
</comment>
<evidence type="ECO:0000313" key="4">
    <source>
        <dbReference type="Proteomes" id="UP000070257"/>
    </source>
</evidence>
<organism evidence="3 4">
    <name type="scientific">candidate division MSBL1 archaeon SCGC-AAA259J03</name>
    <dbReference type="NCBI Taxonomy" id="1698269"/>
    <lineage>
        <taxon>Archaea</taxon>
        <taxon>Methanobacteriati</taxon>
        <taxon>Methanobacteriota</taxon>
        <taxon>candidate division MSBL1</taxon>
    </lineage>
</organism>
<dbReference type="GO" id="GO:0016151">
    <property type="term" value="F:nickel cation binding"/>
    <property type="evidence" value="ECO:0007669"/>
    <property type="project" value="UniProtKB-UniRule"/>
</dbReference>
<dbReference type="Pfam" id="PF01969">
    <property type="entry name" value="Ni_insertion"/>
    <property type="match status" value="1"/>
</dbReference>
<dbReference type="GO" id="GO:0016829">
    <property type="term" value="F:lyase activity"/>
    <property type="evidence" value="ECO:0007669"/>
    <property type="project" value="UniProtKB-UniRule"/>
</dbReference>
<evidence type="ECO:0000313" key="3">
    <source>
        <dbReference type="EMBL" id="KXA96876.1"/>
    </source>
</evidence>
<evidence type="ECO:0000256" key="1">
    <source>
        <dbReference type="ARBA" id="ARBA00022596"/>
    </source>
</evidence>
<dbReference type="AlphaFoldDB" id="A0A656YW01"/>
<dbReference type="Gene3D" id="3.30.70.1380">
    <property type="entry name" value="Transcriptional regulatory protein pf0864 domain like"/>
    <property type="match status" value="1"/>
</dbReference>
<dbReference type="Gene3D" id="3.10.20.300">
    <property type="entry name" value="mk0293 like domain"/>
    <property type="match status" value="1"/>
</dbReference>